<dbReference type="InterPro" id="IPR013106">
    <property type="entry name" value="Ig_V-set"/>
</dbReference>
<evidence type="ECO:0000313" key="8">
    <source>
        <dbReference type="Ensembl" id="ENSCWAP00000021661.1"/>
    </source>
</evidence>
<dbReference type="Ensembl" id="ENSCWAT00000023483.1">
    <property type="protein sequence ID" value="ENSCWAP00000021661.1"/>
    <property type="gene ID" value="ENSCWAG00000016518.1"/>
</dbReference>
<dbReference type="Pfam" id="PF07686">
    <property type="entry name" value="V-set"/>
    <property type="match status" value="1"/>
</dbReference>
<dbReference type="AlphaFoldDB" id="A0A8C3YKI0"/>
<keyword evidence="9" id="KW-1185">Reference proteome</keyword>
<dbReference type="GO" id="GO:0016020">
    <property type="term" value="C:membrane"/>
    <property type="evidence" value="ECO:0007669"/>
    <property type="project" value="UniProtKB-SubCell"/>
</dbReference>
<protein>
    <recommendedName>
        <fullName evidence="7">Ig-like domain-containing protein</fullName>
    </recommendedName>
</protein>
<dbReference type="Gene3D" id="2.60.40.10">
    <property type="entry name" value="Immunoglobulins"/>
    <property type="match status" value="1"/>
</dbReference>
<dbReference type="PANTHER" id="PTHR19256:SF65">
    <property type="entry name" value="T CELL RECEPTOR GAMMA CONSTANT 1-RELATED"/>
    <property type="match status" value="1"/>
</dbReference>
<proteinExistence type="predicted"/>
<evidence type="ECO:0000256" key="5">
    <source>
        <dbReference type="ARBA" id="ARBA00023170"/>
    </source>
</evidence>
<name>A0A8C3YKI0_9CETA</name>
<comment type="subcellular location">
    <subcellularLocation>
        <location evidence="1">Membrane</location>
    </subcellularLocation>
</comment>
<dbReference type="PROSITE" id="PS50835">
    <property type="entry name" value="IG_LIKE"/>
    <property type="match status" value="1"/>
</dbReference>
<feature type="domain" description="Ig-like" evidence="7">
    <location>
        <begin position="13"/>
        <end position="108"/>
    </location>
</feature>
<evidence type="ECO:0000256" key="1">
    <source>
        <dbReference type="ARBA" id="ARBA00004370"/>
    </source>
</evidence>
<evidence type="ECO:0000256" key="4">
    <source>
        <dbReference type="ARBA" id="ARBA00023136"/>
    </source>
</evidence>
<dbReference type="Proteomes" id="UP000694540">
    <property type="component" value="Unplaced"/>
</dbReference>
<organism evidence="8 9">
    <name type="scientific">Catagonus wagneri</name>
    <name type="common">Chacoan peccary</name>
    <dbReference type="NCBI Taxonomy" id="51154"/>
    <lineage>
        <taxon>Eukaryota</taxon>
        <taxon>Metazoa</taxon>
        <taxon>Chordata</taxon>
        <taxon>Craniata</taxon>
        <taxon>Vertebrata</taxon>
        <taxon>Euteleostomi</taxon>
        <taxon>Mammalia</taxon>
        <taxon>Eutheria</taxon>
        <taxon>Laurasiatheria</taxon>
        <taxon>Artiodactyla</taxon>
        <taxon>Suina</taxon>
        <taxon>Tayassuidae</taxon>
        <taxon>Catagonus</taxon>
    </lineage>
</organism>
<keyword evidence="6" id="KW-0393">Immunoglobulin domain</keyword>
<dbReference type="InterPro" id="IPR013783">
    <property type="entry name" value="Ig-like_fold"/>
</dbReference>
<dbReference type="GeneTree" id="ENSGT00940000153143"/>
<keyword evidence="2" id="KW-0812">Transmembrane</keyword>
<dbReference type="PANTHER" id="PTHR19256">
    <property type="entry name" value="T-CELL RECEPTOR GAMMA CHAIN"/>
    <property type="match status" value="1"/>
</dbReference>
<evidence type="ECO:0000256" key="6">
    <source>
        <dbReference type="ARBA" id="ARBA00023319"/>
    </source>
</evidence>
<dbReference type="SMART" id="SM00409">
    <property type="entry name" value="IG"/>
    <property type="match status" value="1"/>
</dbReference>
<evidence type="ECO:0000256" key="2">
    <source>
        <dbReference type="ARBA" id="ARBA00022692"/>
    </source>
</evidence>
<evidence type="ECO:0000256" key="3">
    <source>
        <dbReference type="ARBA" id="ARBA00022989"/>
    </source>
</evidence>
<dbReference type="InterPro" id="IPR007110">
    <property type="entry name" value="Ig-like_dom"/>
</dbReference>
<evidence type="ECO:0000313" key="9">
    <source>
        <dbReference type="Proteomes" id="UP000694540"/>
    </source>
</evidence>
<dbReference type="InterPro" id="IPR051117">
    <property type="entry name" value="TRG_var/const_region"/>
</dbReference>
<sequence>SWWSLRESLTSLPVSSNVEGDEMSVTRNPGTAVSFTCDLTQNTNYIHVYKQPEGTAPQRLFYYDVYYSKFTWDSGVSPEKYRLSASRGKSYTFTMLYLEERDSGRYYCALWDKHVGSDFLSTALEILLVAAKNILVHRLNHPRLTSCTEFS</sequence>
<keyword evidence="5" id="KW-0675">Receptor</keyword>
<dbReference type="InterPro" id="IPR036179">
    <property type="entry name" value="Ig-like_dom_sf"/>
</dbReference>
<keyword evidence="4" id="KW-0472">Membrane</keyword>
<dbReference type="InterPro" id="IPR003599">
    <property type="entry name" value="Ig_sub"/>
</dbReference>
<reference evidence="8" key="2">
    <citation type="submission" date="2025-09" db="UniProtKB">
        <authorList>
            <consortium name="Ensembl"/>
        </authorList>
    </citation>
    <scope>IDENTIFICATION</scope>
</reference>
<accession>A0A8C3YKI0</accession>
<dbReference type="SUPFAM" id="SSF48726">
    <property type="entry name" value="Immunoglobulin"/>
    <property type="match status" value="1"/>
</dbReference>
<evidence type="ECO:0000259" key="7">
    <source>
        <dbReference type="PROSITE" id="PS50835"/>
    </source>
</evidence>
<keyword evidence="3" id="KW-1133">Transmembrane helix</keyword>
<reference evidence="8" key="1">
    <citation type="submission" date="2025-08" db="UniProtKB">
        <authorList>
            <consortium name="Ensembl"/>
        </authorList>
    </citation>
    <scope>IDENTIFICATION</scope>
</reference>